<dbReference type="AlphaFoldDB" id="A0A5J4N5U5"/>
<reference evidence="2 3" key="1">
    <citation type="journal article" date="2019" name="Gigascience">
        <title>Whole-genome sequence of the oriental lung fluke Paragonimus westermani.</title>
        <authorList>
            <person name="Oey H."/>
            <person name="Zakrzewski M."/>
            <person name="Narain K."/>
            <person name="Devi K.R."/>
            <person name="Agatsuma T."/>
            <person name="Nawaratna S."/>
            <person name="Gobert G.N."/>
            <person name="Jones M.K."/>
            <person name="Ragan M.A."/>
            <person name="McManus D.P."/>
            <person name="Krause L."/>
        </authorList>
    </citation>
    <scope>NUCLEOTIDE SEQUENCE [LARGE SCALE GENOMIC DNA]</scope>
    <source>
        <strain evidence="2 3">IND2009</strain>
    </source>
</reference>
<feature type="region of interest" description="Disordered" evidence="1">
    <location>
        <begin position="164"/>
        <end position="200"/>
    </location>
</feature>
<keyword evidence="3" id="KW-1185">Reference proteome</keyword>
<proteinExistence type="predicted"/>
<evidence type="ECO:0000256" key="1">
    <source>
        <dbReference type="SAM" id="MobiDB-lite"/>
    </source>
</evidence>
<feature type="compositionally biased region" description="Polar residues" evidence="1">
    <location>
        <begin position="44"/>
        <end position="56"/>
    </location>
</feature>
<evidence type="ECO:0000313" key="2">
    <source>
        <dbReference type="EMBL" id="KAA3670875.1"/>
    </source>
</evidence>
<feature type="compositionally biased region" description="Acidic residues" evidence="1">
    <location>
        <begin position="167"/>
        <end position="176"/>
    </location>
</feature>
<feature type="region of interest" description="Disordered" evidence="1">
    <location>
        <begin position="92"/>
        <end position="120"/>
    </location>
</feature>
<feature type="region of interest" description="Disordered" evidence="1">
    <location>
        <begin position="39"/>
        <end position="60"/>
    </location>
</feature>
<feature type="compositionally biased region" description="Polar residues" evidence="1">
    <location>
        <begin position="189"/>
        <end position="200"/>
    </location>
</feature>
<dbReference type="Proteomes" id="UP000324629">
    <property type="component" value="Unassembled WGS sequence"/>
</dbReference>
<evidence type="ECO:0000313" key="3">
    <source>
        <dbReference type="Proteomes" id="UP000324629"/>
    </source>
</evidence>
<organism evidence="2 3">
    <name type="scientific">Paragonimus westermani</name>
    <dbReference type="NCBI Taxonomy" id="34504"/>
    <lineage>
        <taxon>Eukaryota</taxon>
        <taxon>Metazoa</taxon>
        <taxon>Spiralia</taxon>
        <taxon>Lophotrochozoa</taxon>
        <taxon>Platyhelminthes</taxon>
        <taxon>Trematoda</taxon>
        <taxon>Digenea</taxon>
        <taxon>Plagiorchiida</taxon>
        <taxon>Troglotremata</taxon>
        <taxon>Troglotrematidae</taxon>
        <taxon>Paragonimus</taxon>
    </lineage>
</organism>
<sequence>MCMNTNQESYVDQLGGAEMSKKRAVIRDENGVWLPGEQDEEVQSDNNQQVQPSSVADRTAGERVSYRLIQQRSLDYGLYSQLHRCALEPYSDIPVISPDEPTNTKDDQTQPPPTIEDQLNPPCDLGRLITSQSPSENTVIQLLQQNPSGQSFSLRDVLAHRLPGLSDDVDDELESEGLEKPKNDVPMDMQQTITQSQMSP</sequence>
<comment type="caution">
    <text evidence="2">The sequence shown here is derived from an EMBL/GenBank/DDBJ whole genome shotgun (WGS) entry which is preliminary data.</text>
</comment>
<protein>
    <submittedName>
        <fullName evidence="2">Uncharacterized protein</fullName>
    </submittedName>
</protein>
<accession>A0A5J4N5U5</accession>
<dbReference type="EMBL" id="QNGE01007984">
    <property type="protein sequence ID" value="KAA3670875.1"/>
    <property type="molecule type" value="Genomic_DNA"/>
</dbReference>
<gene>
    <name evidence="2" type="ORF">DEA37_0012639</name>
</gene>
<name>A0A5J4N5U5_9TREM</name>